<dbReference type="Proteomes" id="UP001054821">
    <property type="component" value="Chromosome 1"/>
</dbReference>
<name>A0AAD4ZLE4_PRUDU</name>
<protein>
    <submittedName>
        <fullName evidence="2">Uncharacterized protein</fullName>
    </submittedName>
</protein>
<keyword evidence="3" id="KW-1185">Reference proteome</keyword>
<comment type="caution">
    <text evidence="2">The sequence shown here is derived from an EMBL/GenBank/DDBJ whole genome shotgun (WGS) entry which is preliminary data.</text>
</comment>
<reference evidence="2 3" key="1">
    <citation type="journal article" date="2022" name="G3 (Bethesda)">
        <title>Whole-genome sequence and methylome profiling of the almond [Prunus dulcis (Mill.) D.A. Webb] cultivar 'Nonpareil'.</title>
        <authorList>
            <person name="D'Amico-Willman K.M."/>
            <person name="Ouma W.Z."/>
            <person name="Meulia T."/>
            <person name="Sideli G.M."/>
            <person name="Gradziel T.M."/>
            <person name="Fresnedo-Ramirez J."/>
        </authorList>
    </citation>
    <scope>NUCLEOTIDE SEQUENCE [LARGE SCALE GENOMIC DNA]</scope>
    <source>
        <strain evidence="2">Clone GOH B32 T37-40</strain>
    </source>
</reference>
<organism evidence="2 3">
    <name type="scientific">Prunus dulcis</name>
    <name type="common">Almond</name>
    <name type="synonym">Amygdalus dulcis</name>
    <dbReference type="NCBI Taxonomy" id="3755"/>
    <lineage>
        <taxon>Eukaryota</taxon>
        <taxon>Viridiplantae</taxon>
        <taxon>Streptophyta</taxon>
        <taxon>Embryophyta</taxon>
        <taxon>Tracheophyta</taxon>
        <taxon>Spermatophyta</taxon>
        <taxon>Magnoliopsida</taxon>
        <taxon>eudicotyledons</taxon>
        <taxon>Gunneridae</taxon>
        <taxon>Pentapetalae</taxon>
        <taxon>rosids</taxon>
        <taxon>fabids</taxon>
        <taxon>Rosales</taxon>
        <taxon>Rosaceae</taxon>
        <taxon>Amygdaloideae</taxon>
        <taxon>Amygdaleae</taxon>
        <taxon>Prunus</taxon>
    </lineage>
</organism>
<dbReference type="AlphaFoldDB" id="A0AAD4ZLE4"/>
<dbReference type="EMBL" id="JAJFAZ020000001">
    <property type="protein sequence ID" value="KAI5350018.1"/>
    <property type="molecule type" value="Genomic_DNA"/>
</dbReference>
<evidence type="ECO:0000313" key="3">
    <source>
        <dbReference type="Proteomes" id="UP001054821"/>
    </source>
</evidence>
<proteinExistence type="predicted"/>
<evidence type="ECO:0000256" key="1">
    <source>
        <dbReference type="SAM" id="MobiDB-lite"/>
    </source>
</evidence>
<sequence>MKALRVSPAHSLLLRSQRLHCHLPNGPKKLNTRRPIKPFVFATLSRPTAEVFAEPSTSSASFETKMMPSPPPNRVSDNSLQNPPGFLGAVPDRTATDRKDNENIVDSME</sequence>
<evidence type="ECO:0000313" key="2">
    <source>
        <dbReference type="EMBL" id="KAI5350018.1"/>
    </source>
</evidence>
<accession>A0AAD4ZLE4</accession>
<gene>
    <name evidence="2" type="ORF">L3X38_002909</name>
</gene>
<feature type="region of interest" description="Disordered" evidence="1">
    <location>
        <begin position="52"/>
        <end position="109"/>
    </location>
</feature>